<feature type="transmembrane region" description="Helical" evidence="1">
    <location>
        <begin position="12"/>
        <end position="29"/>
    </location>
</feature>
<feature type="transmembrane region" description="Helical" evidence="1">
    <location>
        <begin position="220"/>
        <end position="243"/>
    </location>
</feature>
<sequence length="326" mass="37457">MVSLFREKYSASIFWLVMLSIALHVHFFIDPPEVVVHLRDGLVSDVLVYLKTLPEVVLMVLYHILVLVQALRLNYVLNELRMFQRQAFTTAMAYVLLTALLPEWNHITPALICNSLIIWLLHKMTQLYNSNNAKTIIFNIGLIAGSTVIFYHPTFSVVLLCFMALAILRPFRLNEWFILLLGVLTPFYFLLSALYLEDKFADVMDYLPQWKLHVKKPTNVLAMSITAGLLLLLWLSGMYIWNINSNRMIIQVRKNWAVLLLAVLVLVPVGFLTYASGWEAGLLAIVPLSAFASNVFLYPRKALLPALFFWALVAVYIYNNWAFIKK</sequence>
<feature type="transmembrane region" description="Helical" evidence="1">
    <location>
        <begin position="92"/>
        <end position="121"/>
    </location>
</feature>
<keyword evidence="1" id="KW-0812">Transmembrane</keyword>
<keyword evidence="1" id="KW-1133">Transmembrane helix</keyword>
<reference evidence="2 3" key="1">
    <citation type="submission" date="2018-08" db="EMBL/GenBank/DDBJ databases">
        <title>Chitinophagaceae sp. K23C18032701, a novel bacterium isolated from forest soil.</title>
        <authorList>
            <person name="Wang C."/>
        </authorList>
    </citation>
    <scope>NUCLEOTIDE SEQUENCE [LARGE SCALE GENOMIC DNA]</scope>
    <source>
        <strain evidence="2 3">K23C18032701</strain>
    </source>
</reference>
<comment type="caution">
    <text evidence="2">The sequence shown here is derived from an EMBL/GenBank/DDBJ whole genome shotgun (WGS) entry which is preliminary data.</text>
</comment>
<evidence type="ECO:0000256" key="1">
    <source>
        <dbReference type="SAM" id="Phobius"/>
    </source>
</evidence>
<gene>
    <name evidence="2" type="ORF">DXN05_00200</name>
</gene>
<evidence type="ECO:0000313" key="2">
    <source>
        <dbReference type="EMBL" id="RFM29445.1"/>
    </source>
</evidence>
<feature type="transmembrane region" description="Helical" evidence="1">
    <location>
        <begin position="136"/>
        <end position="165"/>
    </location>
</feature>
<evidence type="ECO:0008006" key="4">
    <source>
        <dbReference type="Google" id="ProtNLM"/>
    </source>
</evidence>
<proteinExistence type="predicted"/>
<feature type="transmembrane region" description="Helical" evidence="1">
    <location>
        <begin position="304"/>
        <end position="324"/>
    </location>
</feature>
<keyword evidence="3" id="KW-1185">Reference proteome</keyword>
<dbReference type="OrthoDB" id="1115611at2"/>
<organism evidence="2 3">
    <name type="scientific">Deminuibacter soli</name>
    <dbReference type="NCBI Taxonomy" id="2291815"/>
    <lineage>
        <taxon>Bacteria</taxon>
        <taxon>Pseudomonadati</taxon>
        <taxon>Bacteroidota</taxon>
        <taxon>Chitinophagia</taxon>
        <taxon>Chitinophagales</taxon>
        <taxon>Chitinophagaceae</taxon>
        <taxon>Deminuibacter</taxon>
    </lineage>
</organism>
<dbReference type="RefSeq" id="WP_116845202.1">
    <property type="nucleotide sequence ID" value="NZ_QTJU01000001.1"/>
</dbReference>
<protein>
    <recommendedName>
        <fullName evidence="4">Beta-carotene 15,15'-monooxygenase</fullName>
    </recommendedName>
</protein>
<evidence type="ECO:0000313" key="3">
    <source>
        <dbReference type="Proteomes" id="UP000261284"/>
    </source>
</evidence>
<dbReference type="EMBL" id="QTJU01000001">
    <property type="protein sequence ID" value="RFM29445.1"/>
    <property type="molecule type" value="Genomic_DNA"/>
</dbReference>
<feature type="transmembrane region" description="Helical" evidence="1">
    <location>
        <begin position="255"/>
        <end position="274"/>
    </location>
</feature>
<dbReference type="AlphaFoldDB" id="A0A3E1NNC7"/>
<feature type="transmembrane region" description="Helical" evidence="1">
    <location>
        <begin position="49"/>
        <end position="71"/>
    </location>
</feature>
<name>A0A3E1NNC7_9BACT</name>
<accession>A0A3E1NNC7</accession>
<keyword evidence="1" id="KW-0472">Membrane</keyword>
<feature type="transmembrane region" description="Helical" evidence="1">
    <location>
        <begin position="177"/>
        <end position="196"/>
    </location>
</feature>
<dbReference type="Proteomes" id="UP000261284">
    <property type="component" value="Unassembled WGS sequence"/>
</dbReference>